<evidence type="ECO:0008006" key="4">
    <source>
        <dbReference type="Google" id="ProtNLM"/>
    </source>
</evidence>
<name>A0A0S0N882_9CAUD</name>
<dbReference type="EMBL" id="JQ067084">
    <property type="protein sequence ID" value="ALH23794.1"/>
    <property type="molecule type" value="Genomic_DNA"/>
</dbReference>
<keyword evidence="3" id="KW-1185">Reference proteome</keyword>
<protein>
    <recommendedName>
        <fullName evidence="4">HNH endonuclease</fullName>
    </recommendedName>
</protein>
<gene>
    <name evidence="2" type="ORF">PaMx25_36</name>
</gene>
<dbReference type="Proteomes" id="UP000006182">
    <property type="component" value="Segment"/>
</dbReference>
<evidence type="ECO:0000256" key="1">
    <source>
        <dbReference type="SAM" id="MobiDB-lite"/>
    </source>
</evidence>
<accession>A0A0S0N882</accession>
<evidence type="ECO:0000313" key="2">
    <source>
        <dbReference type="EMBL" id="ALH23794.1"/>
    </source>
</evidence>
<dbReference type="OrthoDB" id="23044at10239"/>
<reference evidence="2 3" key="1">
    <citation type="journal article" date="2012" name="Appl. Environ. Microbiol.">
        <title>High Diversity and Novel Species of Pseudomonas aeruginosa Bacteriophages.</title>
        <authorList>
            <person name="Sepulveda-Robles O."/>
            <person name="Kameyama L."/>
            <person name="Guarneros G."/>
        </authorList>
    </citation>
    <scope>NUCLEOTIDE SEQUENCE [LARGE SCALE GENOMIC DNA]</scope>
</reference>
<organism evidence="2 3">
    <name type="scientific">Pseudomonas phage PaMx25</name>
    <dbReference type="NCBI Taxonomy" id="1175654"/>
    <lineage>
        <taxon>Viruses</taxon>
        <taxon>Duplodnaviria</taxon>
        <taxon>Heunggongvirae</taxon>
        <taxon>Uroviricota</taxon>
        <taxon>Caudoviricetes</taxon>
        <taxon>Queuovirinae</taxon>
        <taxon>Nipunavirus</taxon>
        <taxon>Nipunavirus PaMx25</taxon>
    </lineage>
</organism>
<proteinExistence type="predicted"/>
<evidence type="ECO:0000313" key="3">
    <source>
        <dbReference type="Proteomes" id="UP000006182"/>
    </source>
</evidence>
<feature type="region of interest" description="Disordered" evidence="1">
    <location>
        <begin position="41"/>
        <end position="61"/>
    </location>
</feature>
<sequence length="148" mass="17162">MMAAELYFTGKPCKRGHIAHRFKSTGTCVECNRENVKRINSQPEQIAKRKAREKPSPNATENWRRWYARNPKAALAHVRRQQALRLKRVPAWSEKELIQQFYENCPEGHEVDHVIPLQGKTVSGLHVLSNLQYLPMMENRTKGNKVTT</sequence>